<keyword evidence="4" id="KW-0418">Kinase</keyword>
<dbReference type="SUPFAM" id="SSF49384">
    <property type="entry name" value="Carbohydrate-binding domain"/>
    <property type="match status" value="1"/>
</dbReference>
<dbReference type="PROSITE" id="PS50011">
    <property type="entry name" value="PROTEIN_KINASE_DOM"/>
    <property type="match status" value="1"/>
</dbReference>
<dbReference type="CDD" id="cd14014">
    <property type="entry name" value="STKc_PknB_like"/>
    <property type="match status" value="1"/>
</dbReference>
<feature type="domain" description="CBM2" evidence="7">
    <location>
        <begin position="308"/>
        <end position="412"/>
    </location>
</feature>
<evidence type="ECO:0000313" key="9">
    <source>
        <dbReference type="Proteomes" id="UP000741013"/>
    </source>
</evidence>
<evidence type="ECO:0000256" key="4">
    <source>
        <dbReference type="ARBA" id="ARBA00022777"/>
    </source>
</evidence>
<dbReference type="PROSITE" id="PS51173">
    <property type="entry name" value="CBM2"/>
    <property type="match status" value="1"/>
</dbReference>
<evidence type="ECO:0000256" key="2">
    <source>
        <dbReference type="ARBA" id="ARBA00022679"/>
    </source>
</evidence>
<sequence length="412" mass="42767">MTDSGVVIAGRYRLADRAGEGAMGAVWRARDERLGRVVAVKQLGTADPRAMREARVAARLRHPHAVTVHDVVDSRDGTYLIMEFVPSSLSALLRGGRTLPPARVARLGAQVASALAAAHELGIVHRDVTPGNILLGAGEQAKIADFGISRAPGEATVTAAGFIAGTPAYLAPEVAGGAQATPASDVFSLGATLYAALEGKPPYGKERSTLAMLMRIVGGEIDPPRRSGPLTGILLRMLSRNPADRPAMAQVHAELSADRRPAPVVVPPVRRSRLRTGVVSGFAAATLAGAGALVGYAAGGEEVVGTVHTAAPSACDARLEVTNSWPGGYEGVVTVRNLDAAPLKGWTVRWSQPDGHNINNLWHGELSQDGDTVTVTSEDWNAVVVADGSANFGLIAGVLNDNPVLPAVTCEA</sequence>
<feature type="domain" description="Protein kinase" evidence="6">
    <location>
        <begin position="12"/>
        <end position="255"/>
    </location>
</feature>
<protein>
    <recommendedName>
        <fullName evidence="1">non-specific serine/threonine protein kinase</fullName>
        <ecNumber evidence="1">2.7.11.1</ecNumber>
    </recommendedName>
</protein>
<organism evidence="8 9">
    <name type="scientific">Amycolatopsis magusensis</name>
    <dbReference type="NCBI Taxonomy" id="882444"/>
    <lineage>
        <taxon>Bacteria</taxon>
        <taxon>Bacillati</taxon>
        <taxon>Actinomycetota</taxon>
        <taxon>Actinomycetes</taxon>
        <taxon>Pseudonocardiales</taxon>
        <taxon>Pseudonocardiaceae</taxon>
        <taxon>Amycolatopsis</taxon>
    </lineage>
</organism>
<evidence type="ECO:0000313" key="8">
    <source>
        <dbReference type="EMBL" id="MBP2183309.1"/>
    </source>
</evidence>
<dbReference type="InterPro" id="IPR012291">
    <property type="entry name" value="CBM2_carb-bd_dom_sf"/>
</dbReference>
<dbReference type="Proteomes" id="UP000741013">
    <property type="component" value="Unassembled WGS sequence"/>
</dbReference>
<keyword evidence="9" id="KW-1185">Reference proteome</keyword>
<accession>A0ABS4PWT7</accession>
<keyword evidence="5" id="KW-0067">ATP-binding</keyword>
<keyword evidence="3" id="KW-0547">Nucleotide-binding</keyword>
<dbReference type="InterPro" id="IPR050660">
    <property type="entry name" value="NEK_Ser/Thr_kinase"/>
</dbReference>
<evidence type="ECO:0000259" key="6">
    <source>
        <dbReference type="PROSITE" id="PS50011"/>
    </source>
</evidence>
<evidence type="ECO:0000256" key="5">
    <source>
        <dbReference type="ARBA" id="ARBA00022840"/>
    </source>
</evidence>
<dbReference type="RefSeq" id="WP_209666497.1">
    <property type="nucleotide sequence ID" value="NZ_JAGGMS010000001.1"/>
</dbReference>
<dbReference type="PANTHER" id="PTHR43671">
    <property type="entry name" value="SERINE/THREONINE-PROTEIN KINASE NEK"/>
    <property type="match status" value="1"/>
</dbReference>
<dbReference type="PANTHER" id="PTHR43671:SF13">
    <property type="entry name" value="SERINE_THREONINE-PROTEIN KINASE NEK2"/>
    <property type="match status" value="1"/>
</dbReference>
<dbReference type="Gene3D" id="2.60.40.290">
    <property type="match status" value="1"/>
</dbReference>
<dbReference type="Pfam" id="PF00553">
    <property type="entry name" value="CBM_2"/>
    <property type="match status" value="1"/>
</dbReference>
<dbReference type="SUPFAM" id="SSF56112">
    <property type="entry name" value="Protein kinase-like (PK-like)"/>
    <property type="match status" value="1"/>
</dbReference>
<name>A0ABS4PWT7_9PSEU</name>
<dbReference type="InterPro" id="IPR000719">
    <property type="entry name" value="Prot_kinase_dom"/>
</dbReference>
<dbReference type="InterPro" id="IPR008965">
    <property type="entry name" value="CBM2/CBM3_carb-bd_dom_sf"/>
</dbReference>
<evidence type="ECO:0000256" key="1">
    <source>
        <dbReference type="ARBA" id="ARBA00012513"/>
    </source>
</evidence>
<comment type="caution">
    <text evidence="8">The sequence shown here is derived from an EMBL/GenBank/DDBJ whole genome shotgun (WGS) entry which is preliminary data.</text>
</comment>
<dbReference type="Pfam" id="PF00069">
    <property type="entry name" value="Pkinase"/>
    <property type="match status" value="1"/>
</dbReference>
<dbReference type="InterPro" id="IPR008266">
    <property type="entry name" value="Tyr_kinase_AS"/>
</dbReference>
<keyword evidence="2" id="KW-0808">Transferase</keyword>
<dbReference type="SMART" id="SM00637">
    <property type="entry name" value="CBD_II"/>
    <property type="match status" value="1"/>
</dbReference>
<dbReference type="PROSITE" id="PS00109">
    <property type="entry name" value="PROTEIN_KINASE_TYR"/>
    <property type="match status" value="1"/>
</dbReference>
<proteinExistence type="predicted"/>
<dbReference type="InterPro" id="IPR001919">
    <property type="entry name" value="CBD2"/>
</dbReference>
<dbReference type="EC" id="2.7.11.1" evidence="1"/>
<reference evidence="8 9" key="1">
    <citation type="submission" date="2021-03" db="EMBL/GenBank/DDBJ databases">
        <title>Sequencing the genomes of 1000 actinobacteria strains.</title>
        <authorList>
            <person name="Klenk H.-P."/>
        </authorList>
    </citation>
    <scope>NUCLEOTIDE SEQUENCE [LARGE SCALE GENOMIC DNA]</scope>
    <source>
        <strain evidence="8 9">DSM 45510</strain>
    </source>
</reference>
<gene>
    <name evidence="8" type="ORF">JOM49_004835</name>
</gene>
<evidence type="ECO:0000256" key="3">
    <source>
        <dbReference type="ARBA" id="ARBA00022741"/>
    </source>
</evidence>
<dbReference type="EMBL" id="JAGGMS010000001">
    <property type="protein sequence ID" value="MBP2183309.1"/>
    <property type="molecule type" value="Genomic_DNA"/>
</dbReference>
<dbReference type="Gene3D" id="1.10.510.10">
    <property type="entry name" value="Transferase(Phosphotransferase) domain 1"/>
    <property type="match status" value="1"/>
</dbReference>
<dbReference type="InterPro" id="IPR011009">
    <property type="entry name" value="Kinase-like_dom_sf"/>
</dbReference>
<evidence type="ECO:0000259" key="7">
    <source>
        <dbReference type="PROSITE" id="PS51173"/>
    </source>
</evidence>
<dbReference type="Gene3D" id="3.30.200.20">
    <property type="entry name" value="Phosphorylase Kinase, domain 1"/>
    <property type="match status" value="1"/>
</dbReference>